<keyword evidence="3" id="KW-1185">Reference proteome</keyword>
<comment type="caution">
    <text evidence="2">The sequence shown here is derived from an EMBL/GenBank/DDBJ whole genome shotgun (WGS) entry which is preliminary data.</text>
</comment>
<dbReference type="EMBL" id="AZHX01001582">
    <property type="protein sequence ID" value="ETX01862.1"/>
    <property type="molecule type" value="Genomic_DNA"/>
</dbReference>
<protein>
    <submittedName>
        <fullName evidence="2">Uncharacterized protein</fullName>
    </submittedName>
</protein>
<dbReference type="AlphaFoldDB" id="W4LWX6"/>
<reference evidence="2 3" key="1">
    <citation type="journal article" date="2014" name="Nature">
        <title>An environmental bacterial taxon with a large and distinct metabolic repertoire.</title>
        <authorList>
            <person name="Wilson M.C."/>
            <person name="Mori T."/>
            <person name="Ruckert C."/>
            <person name="Uria A.R."/>
            <person name="Helf M.J."/>
            <person name="Takada K."/>
            <person name="Gernert C."/>
            <person name="Steffens U.A."/>
            <person name="Heycke N."/>
            <person name="Schmitt S."/>
            <person name="Rinke C."/>
            <person name="Helfrich E.J."/>
            <person name="Brachmann A.O."/>
            <person name="Gurgui C."/>
            <person name="Wakimoto T."/>
            <person name="Kracht M."/>
            <person name="Crusemann M."/>
            <person name="Hentschel U."/>
            <person name="Abe I."/>
            <person name="Matsunaga S."/>
            <person name="Kalinowski J."/>
            <person name="Takeyama H."/>
            <person name="Piel J."/>
        </authorList>
    </citation>
    <scope>NUCLEOTIDE SEQUENCE [LARGE SCALE GENOMIC DNA]</scope>
    <source>
        <strain evidence="3">TSY2</strain>
    </source>
</reference>
<organism evidence="2 3">
    <name type="scientific">Candidatus Entotheonella gemina</name>
    <dbReference type="NCBI Taxonomy" id="1429439"/>
    <lineage>
        <taxon>Bacteria</taxon>
        <taxon>Pseudomonadati</taxon>
        <taxon>Nitrospinota/Tectimicrobiota group</taxon>
        <taxon>Candidatus Tectimicrobiota</taxon>
        <taxon>Candidatus Entotheonellia</taxon>
        <taxon>Candidatus Entotheonellales</taxon>
        <taxon>Candidatus Entotheonellaceae</taxon>
        <taxon>Candidatus Entotheonella</taxon>
    </lineage>
</organism>
<gene>
    <name evidence="2" type="ORF">ETSY2_36565</name>
</gene>
<name>W4LWX6_9BACT</name>
<evidence type="ECO:0000313" key="2">
    <source>
        <dbReference type="EMBL" id="ETX01862.1"/>
    </source>
</evidence>
<feature type="region of interest" description="Disordered" evidence="1">
    <location>
        <begin position="1"/>
        <end position="28"/>
    </location>
</feature>
<accession>W4LWX6</accession>
<evidence type="ECO:0000313" key="3">
    <source>
        <dbReference type="Proteomes" id="UP000019140"/>
    </source>
</evidence>
<dbReference type="HOGENOM" id="CLU_2615408_0_0_7"/>
<proteinExistence type="predicted"/>
<evidence type="ECO:0000256" key="1">
    <source>
        <dbReference type="SAM" id="MobiDB-lite"/>
    </source>
</evidence>
<sequence>MRIGGERAVDIEPDVYTDPAHPEHSGELRSYQVPVPAQALVNFRQGQKMWLRFYPGGCQFGPDKILEVKHFAIVAGQLSYFIQTR</sequence>
<feature type="compositionally biased region" description="Basic and acidic residues" evidence="1">
    <location>
        <begin position="1"/>
        <end position="10"/>
    </location>
</feature>
<dbReference type="Proteomes" id="UP000019140">
    <property type="component" value="Unassembled WGS sequence"/>
</dbReference>